<evidence type="ECO:0000259" key="1">
    <source>
        <dbReference type="Pfam" id="PF13191"/>
    </source>
</evidence>
<protein>
    <submittedName>
        <fullName evidence="2">ATP-binding protein</fullName>
    </submittedName>
</protein>
<keyword evidence="2" id="KW-0547">Nucleotide-binding</keyword>
<comment type="caution">
    <text evidence="2">The sequence shown here is derived from an EMBL/GenBank/DDBJ whole genome shotgun (WGS) entry which is preliminary data.</text>
</comment>
<dbReference type="EMBL" id="BAAAUV010000010">
    <property type="protein sequence ID" value="GAA3218769.1"/>
    <property type="molecule type" value="Genomic_DNA"/>
</dbReference>
<dbReference type="SUPFAM" id="SSF52540">
    <property type="entry name" value="P-loop containing nucleoside triphosphate hydrolases"/>
    <property type="match status" value="1"/>
</dbReference>
<dbReference type="RefSeq" id="WP_344830998.1">
    <property type="nucleotide sequence ID" value="NZ_BAAAUV010000010.1"/>
</dbReference>
<keyword evidence="3" id="KW-1185">Reference proteome</keyword>
<dbReference type="Proteomes" id="UP001501237">
    <property type="component" value="Unassembled WGS sequence"/>
</dbReference>
<dbReference type="InterPro" id="IPR027417">
    <property type="entry name" value="P-loop_NTPase"/>
</dbReference>
<dbReference type="Pfam" id="PF13191">
    <property type="entry name" value="AAA_16"/>
    <property type="match status" value="1"/>
</dbReference>
<name>A0ABP6QBZ4_9ACTN</name>
<dbReference type="GO" id="GO:0005524">
    <property type="term" value="F:ATP binding"/>
    <property type="evidence" value="ECO:0007669"/>
    <property type="project" value="UniProtKB-KW"/>
</dbReference>
<sequence>MAEDLAAVIDEARRRAFVGRAEELAVFADVLETGTPRRVLLLHGPGGIGKTTLLGQFRMRAQAAGRHVVSVEGCAVDCSPEAFRKAVSDGDGRTDQVLLLDGYEYLATLDGWMREEFLPSVPAETVVVLAGRDPPNPQWRADPGWRALTVCRELAALSRTESLELLSRAGMSASLSERLAALGCGHPLVLALLADAAADGPPPDELSEAPDLVAALVTRIVGVVPDEEHAIGLAVCAYAWLTTEDLLRRAVGERAPQVWAWLESRPYISRSSDGLHAHDLVRDLLTADLRRRSPDSHRRVHRIVYSHALAGLRRIGARERWIAAHQKVFLLRGSPLAGHVWTLPEHRTVAVTPGSHEDHPAVLALIERFEGTESAELAALWLAEQPENLVVVRSLDGLAACAFECVWPAAPALLDADPVLRTALETADAVCPPRPGEQISIARYVIGVNGHERDPHAKLAGSVMSTVGWATRPLAWSFTATTDPDYWGPIFHYLAFSRLATVASAAGPTRTLYGVDWRRLPVERWSDLVAERKFTGATGPPPPELLRPAPLDRARFDGAVRQALADLNRPERLANSPLLGTALVAEPTPADLRATLLAAVGHLGDDPRALQLSRVLDRTYLHPAPTQEAAAEALHLSFSTYRRHLAKATARLTDLLWAQEITGTPLDL</sequence>
<dbReference type="InterPro" id="IPR041664">
    <property type="entry name" value="AAA_16"/>
</dbReference>
<proteinExistence type="predicted"/>
<keyword evidence="2" id="KW-0067">ATP-binding</keyword>
<dbReference type="Gene3D" id="3.40.50.300">
    <property type="entry name" value="P-loop containing nucleotide triphosphate hydrolases"/>
    <property type="match status" value="1"/>
</dbReference>
<reference evidence="3" key="1">
    <citation type="journal article" date="2019" name="Int. J. Syst. Evol. Microbiol.">
        <title>The Global Catalogue of Microorganisms (GCM) 10K type strain sequencing project: providing services to taxonomists for standard genome sequencing and annotation.</title>
        <authorList>
            <consortium name="The Broad Institute Genomics Platform"/>
            <consortium name="The Broad Institute Genome Sequencing Center for Infectious Disease"/>
            <person name="Wu L."/>
            <person name="Ma J."/>
        </authorList>
    </citation>
    <scope>NUCLEOTIDE SEQUENCE [LARGE SCALE GENOMIC DNA]</scope>
    <source>
        <strain evidence="3">JCM 9377</strain>
    </source>
</reference>
<organism evidence="2 3">
    <name type="scientific">Actinocorallia longicatena</name>
    <dbReference type="NCBI Taxonomy" id="111803"/>
    <lineage>
        <taxon>Bacteria</taxon>
        <taxon>Bacillati</taxon>
        <taxon>Actinomycetota</taxon>
        <taxon>Actinomycetes</taxon>
        <taxon>Streptosporangiales</taxon>
        <taxon>Thermomonosporaceae</taxon>
        <taxon>Actinocorallia</taxon>
    </lineage>
</organism>
<gene>
    <name evidence="2" type="ORF">GCM10010468_42460</name>
</gene>
<evidence type="ECO:0000313" key="3">
    <source>
        <dbReference type="Proteomes" id="UP001501237"/>
    </source>
</evidence>
<feature type="domain" description="Orc1-like AAA ATPase" evidence="1">
    <location>
        <begin position="17"/>
        <end position="191"/>
    </location>
</feature>
<accession>A0ABP6QBZ4</accession>
<evidence type="ECO:0000313" key="2">
    <source>
        <dbReference type="EMBL" id="GAA3218769.1"/>
    </source>
</evidence>